<dbReference type="KEGG" id="fpu:FPSE_08274"/>
<gene>
    <name evidence="1" type="ORF">FPSE_08274</name>
</gene>
<evidence type="ECO:0000313" key="2">
    <source>
        <dbReference type="Proteomes" id="UP000007978"/>
    </source>
</evidence>
<dbReference type="EMBL" id="AFNW01000285">
    <property type="protein sequence ID" value="EKJ71533.1"/>
    <property type="molecule type" value="Genomic_DNA"/>
</dbReference>
<name>K3VFE3_FUSPC</name>
<dbReference type="HOGENOM" id="CLU_2757912_0_0_1"/>
<dbReference type="GeneID" id="20366892"/>
<dbReference type="Proteomes" id="UP000007978">
    <property type="component" value="Chromosome 2"/>
</dbReference>
<organism evidence="1 2">
    <name type="scientific">Fusarium pseudograminearum (strain CS3096)</name>
    <name type="common">Wheat and barley crown-rot fungus</name>
    <dbReference type="NCBI Taxonomy" id="1028729"/>
    <lineage>
        <taxon>Eukaryota</taxon>
        <taxon>Fungi</taxon>
        <taxon>Dikarya</taxon>
        <taxon>Ascomycota</taxon>
        <taxon>Pezizomycotina</taxon>
        <taxon>Sordariomycetes</taxon>
        <taxon>Hypocreomycetidae</taxon>
        <taxon>Hypocreales</taxon>
        <taxon>Nectriaceae</taxon>
        <taxon>Fusarium</taxon>
    </lineage>
</organism>
<reference evidence="1 2" key="1">
    <citation type="journal article" date="2012" name="PLoS Pathog.">
        <title>Comparative pathogenomics reveals horizontally acquired novel virulence genes in fungi infecting cereal hosts.</title>
        <authorList>
            <person name="Gardiner D.M."/>
            <person name="McDonald M.C."/>
            <person name="Covarelli L."/>
            <person name="Solomon P.S."/>
            <person name="Rusu A.G."/>
            <person name="Marshall M."/>
            <person name="Kazan K."/>
            <person name="Chakraborty S."/>
            <person name="McDonald B.A."/>
            <person name="Manners J.M."/>
        </authorList>
    </citation>
    <scope>NUCLEOTIDE SEQUENCE [LARGE SCALE GENOMIC DNA]</scope>
    <source>
        <strain evidence="1 2">CS3096</strain>
    </source>
</reference>
<comment type="caution">
    <text evidence="1">The sequence shown here is derived from an EMBL/GenBank/DDBJ whole genome shotgun (WGS) entry which is preliminary data.</text>
</comment>
<sequence length="70" mass="7613">MARISSGFEYGKPCDHTIFRTSKDLVVGPYSIAQPVVADSVDVKGVLGLVGKDFWLVKKFPDGGVEKQDL</sequence>
<protein>
    <submittedName>
        <fullName evidence="1">Uncharacterized protein</fullName>
    </submittedName>
</protein>
<dbReference type="AlphaFoldDB" id="K3VFE3"/>
<proteinExistence type="predicted"/>
<dbReference type="RefSeq" id="XP_009259667.1">
    <property type="nucleotide sequence ID" value="XM_009261392.1"/>
</dbReference>
<evidence type="ECO:0000313" key="1">
    <source>
        <dbReference type="EMBL" id="EKJ71533.1"/>
    </source>
</evidence>
<accession>K3VFE3</accession>
<keyword evidence="2" id="KW-1185">Reference proteome</keyword>